<dbReference type="InterPro" id="IPR039171">
    <property type="entry name" value="Cwc2/Slt11"/>
</dbReference>
<evidence type="ECO:0000256" key="2">
    <source>
        <dbReference type="SAM" id="MobiDB-lite"/>
    </source>
</evidence>
<dbReference type="Ensembl" id="ENSRFET00010008189.1">
    <property type="protein sequence ID" value="ENSRFEP00010007487.1"/>
    <property type="gene ID" value="ENSRFEG00010005048.1"/>
</dbReference>
<feature type="compositionally biased region" description="Basic and acidic residues" evidence="2">
    <location>
        <begin position="43"/>
        <end position="73"/>
    </location>
</feature>
<dbReference type="PANTHER" id="PTHR14089:SF19">
    <property type="entry name" value="TESTIS EXPRESSED GENE 16"/>
    <property type="match status" value="1"/>
</dbReference>
<evidence type="ECO:0000256" key="1">
    <source>
        <dbReference type="ARBA" id="ARBA00022884"/>
    </source>
</evidence>
<feature type="compositionally biased region" description="Polar residues" evidence="2">
    <location>
        <begin position="823"/>
        <end position="852"/>
    </location>
</feature>
<feature type="region of interest" description="Disordered" evidence="2">
    <location>
        <begin position="609"/>
        <end position="852"/>
    </location>
</feature>
<dbReference type="GO" id="GO:0017070">
    <property type="term" value="F:U6 snRNA binding"/>
    <property type="evidence" value="ECO:0007669"/>
    <property type="project" value="TreeGrafter"/>
</dbReference>
<feature type="compositionally biased region" description="Low complexity" evidence="2">
    <location>
        <begin position="770"/>
        <end position="813"/>
    </location>
</feature>
<dbReference type="AlphaFoldDB" id="A0A671EAD5"/>
<dbReference type="GO" id="GO:0036002">
    <property type="term" value="F:pre-mRNA binding"/>
    <property type="evidence" value="ECO:0007669"/>
    <property type="project" value="TreeGrafter"/>
</dbReference>
<dbReference type="FunCoup" id="A0A671EAD5">
    <property type="interactions" value="3"/>
</dbReference>
<feature type="region of interest" description="Disordered" evidence="2">
    <location>
        <begin position="32"/>
        <end position="73"/>
    </location>
</feature>
<name>A0A671EAD5_RHIFE</name>
<organism evidence="3 4">
    <name type="scientific">Rhinolophus ferrumequinum</name>
    <name type="common">Greater horseshoe bat</name>
    <dbReference type="NCBI Taxonomy" id="59479"/>
    <lineage>
        <taxon>Eukaryota</taxon>
        <taxon>Metazoa</taxon>
        <taxon>Chordata</taxon>
        <taxon>Craniata</taxon>
        <taxon>Vertebrata</taxon>
        <taxon>Euteleostomi</taxon>
        <taxon>Mammalia</taxon>
        <taxon>Eutheria</taxon>
        <taxon>Laurasiatheria</taxon>
        <taxon>Chiroptera</taxon>
        <taxon>Yinpterochiroptera</taxon>
        <taxon>Rhinolophoidea</taxon>
        <taxon>Rhinolophidae</taxon>
        <taxon>Rhinolophinae</taxon>
        <taxon>Rhinolophus</taxon>
    </lineage>
</organism>
<feature type="compositionally biased region" description="Low complexity" evidence="2">
    <location>
        <begin position="734"/>
        <end position="748"/>
    </location>
</feature>
<sequence>MESEERLMETEQHWMLSASEIYVTDSDMERNKMGSASASGVHLMEKEKHQEGRGTKRYTMDSDSEPHGVDSDSERHELASAAVKCLMDNKTFQLSTDTEGCWVDSWSERCTMDLDSESRGMASDSGKHMMKAESCQSASDLERFWMGTSFESERCWTDSERQQLYFNYVRCWDSSRFQYRSARLQGSSGKCQVDLQKHRDNFERHKINSDSKTYRANYENERYQNKFHSERHMMEMEREQCLIQFETERLQKDEEREKYVIEADSEKDEALRLGARKKGNRPQGFWRPIFLSPPLGQGKSTEENCPVQQTGNRVSRIQLVRYLSDEKFLRFREASPTLSDKQDSQQKLKEKHSHNLSPDPNTLVDKKHQRNASHKISVYESCCKDYRHQQSFQSSGSQINPVHLLSAEDYTSEVSVPVCHPTSMSTVQPKTHRNNTYSLDTGATMCSKYFIEISNSNFHKCLMDSDDSHPDNPLHRQIPMDSKYGLSPKPIRHRKTSRNSPLSRSLDPMHPVGIRCPLHQEDSKYSFGSTSYLNCESCSALQSLIGFTVTSTFPMNPQNTMVHLSTPGPDNIISSNIAGLESEGKLNLTVKLENETSLDNETKLVSTGNLKDKANDKDKSLLKDETDHEDETDSDEKDPDDETNTKDKKDPKDKSDPDDSDTKDSNAENDADTSNGSDPSGDADPTSGTDSNSDGDSNNGSDSNSEPDSNIDNVTNNDSNSKYSSDSEEEKYTNNSDNASADPNNNKPGLTINESSLQNNGPCPQNNGHGPNIPISSNNGSGLNINGLGPNNSPVPNSNSPNSNNNGPGPNNSIPDLKKDPNYNCNARPSNTTSHNSAISSNKDADSNYDTKPVSTAGHNYAAAPNYDSDLDYVPRFTHAVGYSFVVNTNYIANSSYAARPSSTISNLSDAIIPSYIACIYYASDSNHDTRFTHVIGSNFVTNPNYKSISILNVHNSSTSNINLSEPELEISSSSSIPNIVYDGTPTFSASTNYTSIPGNLTTTKFSASPKLCRNYIIIDDHKFGVYLKGNAGSIDSASFRHAIESKDVLDAKESGLLKDFSRVQNPIGIKDPASLNFHSNSHILLPSFAITLEAEPSDVVKFTISSGAVNHFFKVSL</sequence>
<dbReference type="GO" id="GO:0071007">
    <property type="term" value="C:U2-type catalytic step 2 spliceosome"/>
    <property type="evidence" value="ECO:0007669"/>
    <property type="project" value="TreeGrafter"/>
</dbReference>
<dbReference type="InParanoid" id="A0A671EAD5"/>
<dbReference type="Proteomes" id="UP000472240">
    <property type="component" value="Chromosome 1"/>
</dbReference>
<protein>
    <submittedName>
        <fullName evidence="3">Uncharacterized protein</fullName>
    </submittedName>
</protein>
<dbReference type="OMA" id="KAENCQR"/>
<reference evidence="3" key="4">
    <citation type="submission" date="2025-08" db="UniProtKB">
        <authorList>
            <consortium name="Ensembl"/>
        </authorList>
    </citation>
    <scope>IDENTIFICATION</scope>
</reference>
<evidence type="ECO:0000313" key="4">
    <source>
        <dbReference type="Proteomes" id="UP000472240"/>
    </source>
</evidence>
<feature type="region of interest" description="Disordered" evidence="2">
    <location>
        <begin position="334"/>
        <end position="370"/>
    </location>
</feature>
<feature type="compositionally biased region" description="Acidic residues" evidence="2">
    <location>
        <begin position="627"/>
        <end position="642"/>
    </location>
</feature>
<feature type="compositionally biased region" description="Basic and acidic residues" evidence="2">
    <location>
        <begin position="610"/>
        <end position="626"/>
    </location>
</feature>
<dbReference type="GO" id="GO:0000974">
    <property type="term" value="C:Prp19 complex"/>
    <property type="evidence" value="ECO:0007669"/>
    <property type="project" value="TreeGrafter"/>
</dbReference>
<evidence type="ECO:0000313" key="3">
    <source>
        <dbReference type="Ensembl" id="ENSRFEP00010007487.1"/>
    </source>
</evidence>
<feature type="compositionally biased region" description="Basic and acidic residues" evidence="2">
    <location>
        <begin position="643"/>
        <end position="666"/>
    </location>
</feature>
<accession>A0A671EAD5</accession>
<reference evidence="3 4" key="2">
    <citation type="journal article" date="2018" name="Annu Rev Anim Biosci">
        <title>Bat Biology, Genomes, and the Bat1K Project: To Generate Chromosome-Level Genomes for All Living Bat Species.</title>
        <authorList>
            <person name="Teeling E.C."/>
            <person name="Vernes S.C."/>
            <person name="Davalos L.M."/>
            <person name="Ray D.A."/>
            <person name="Gilbert M.T.P."/>
            <person name="Myers E."/>
        </authorList>
    </citation>
    <scope>NUCLEOTIDE SEQUENCE</scope>
</reference>
<feature type="compositionally biased region" description="Low complexity" evidence="2">
    <location>
        <begin position="684"/>
        <end position="724"/>
    </location>
</feature>
<dbReference type="PANTHER" id="PTHR14089">
    <property type="entry name" value="PRE-MRNA-SPLICING FACTOR RBM22"/>
    <property type="match status" value="1"/>
</dbReference>
<keyword evidence="1" id="KW-0694">RNA-binding</keyword>
<reference evidence="3 4" key="1">
    <citation type="journal article" date="2015" name="Annu Rev Anim Biosci">
        <title>The Genome 10K Project: a way forward.</title>
        <authorList>
            <person name="Koepfli K.P."/>
            <person name="Paten B."/>
            <person name="O'Brien S.J."/>
            <person name="Koepfli K.P."/>
            <person name="Paten B."/>
            <person name="Antunes A."/>
            <person name="Belov K."/>
            <person name="Bustamante C."/>
            <person name="Castoe T.A."/>
            <person name="Clawson H."/>
            <person name="Crawford A.J."/>
            <person name="Diekhans M."/>
            <person name="Distel D."/>
            <person name="Durbin R."/>
            <person name="Earl D."/>
            <person name="Fujita M.K."/>
            <person name="Gamble T."/>
            <person name="Georges A."/>
            <person name="Gemmell N."/>
            <person name="Gilbert M.T."/>
            <person name="Graves J.M."/>
            <person name="Green R.E."/>
            <person name="Hickey G."/>
            <person name="Jarvis E.D."/>
            <person name="Johnson W."/>
            <person name="Komissarov A."/>
            <person name="Korf I."/>
            <person name="Kuhn R."/>
            <person name="Larkin D.M."/>
            <person name="Lewin H."/>
            <person name="Lopez J.V."/>
            <person name="Ma J."/>
            <person name="Marques-Bonet T."/>
            <person name="Miller W."/>
            <person name="Murphy R."/>
            <person name="Pevzner P."/>
            <person name="Shapiro B."/>
            <person name="Steiner C."/>
            <person name="Tamazian G."/>
            <person name="Venkatesh B."/>
            <person name="Wang J."/>
            <person name="Wayne R."/>
            <person name="Wiley E."/>
            <person name="Yang H."/>
            <person name="Zhang G."/>
            <person name="Haussler D."/>
            <person name="Ryder O."/>
            <person name="O'Brien S.J."/>
        </authorList>
    </citation>
    <scope>NUCLEOTIDE SEQUENCE</scope>
</reference>
<reference evidence="4" key="3">
    <citation type="submission" date="2018-12" db="EMBL/GenBank/DDBJ databases">
        <title>G10K-VGP greater horseshoe bat female genome, primary haplotype.</title>
        <authorList>
            <person name="Teeling E."/>
            <person name="Myers G."/>
            <person name="Vernes S."/>
            <person name="Pippel M."/>
            <person name="Winkler S."/>
            <person name="Fedrigo O."/>
            <person name="Rhie A."/>
            <person name="Koren S."/>
            <person name="Phillippy A."/>
            <person name="Lewin H."/>
            <person name="Damas J."/>
            <person name="Howe K."/>
            <person name="Mountcastle J."/>
            <person name="Jarvis E.D."/>
        </authorList>
    </citation>
    <scope>NUCLEOTIDE SEQUENCE [LARGE SCALE GENOMIC DNA]</scope>
</reference>
<feature type="compositionally biased region" description="Polar residues" evidence="2">
    <location>
        <begin position="752"/>
        <end position="769"/>
    </location>
</feature>
<proteinExistence type="predicted"/>
<feature type="region of interest" description="Disordered" evidence="2">
    <location>
        <begin position="468"/>
        <end position="508"/>
    </location>
</feature>
<keyword evidence="4" id="KW-1185">Reference proteome</keyword>
<reference evidence="3" key="5">
    <citation type="submission" date="2025-09" db="UniProtKB">
        <authorList>
            <consortium name="Ensembl"/>
        </authorList>
    </citation>
    <scope>IDENTIFICATION</scope>
</reference>
<dbReference type="GO" id="GO:0071006">
    <property type="term" value="C:U2-type catalytic step 1 spliceosome"/>
    <property type="evidence" value="ECO:0007669"/>
    <property type="project" value="TreeGrafter"/>
</dbReference>
<dbReference type="GeneTree" id="ENSGT00390000002792"/>